<evidence type="ECO:0000256" key="2">
    <source>
        <dbReference type="ARBA" id="ARBA00023125"/>
    </source>
</evidence>
<protein>
    <submittedName>
        <fullName evidence="7">Transcriptional regulator</fullName>
    </submittedName>
</protein>
<dbReference type="GO" id="GO:0003700">
    <property type="term" value="F:DNA-binding transcription factor activity"/>
    <property type="evidence" value="ECO:0007669"/>
    <property type="project" value="TreeGrafter"/>
</dbReference>
<keyword evidence="3" id="KW-0804">Transcription</keyword>
<dbReference type="PANTHER" id="PTHR30055:SF238">
    <property type="entry name" value="MYCOFACTOCIN BIOSYNTHESIS TRANSCRIPTIONAL REGULATOR MFTR-RELATED"/>
    <property type="match status" value="1"/>
</dbReference>
<name>A0A172YE92_9GAMM</name>
<evidence type="ECO:0000256" key="3">
    <source>
        <dbReference type="ARBA" id="ARBA00023163"/>
    </source>
</evidence>
<gene>
    <name evidence="7" type="ORF">A5892_08965</name>
</gene>
<dbReference type="KEGG" id="haa:A5892_08965"/>
<keyword evidence="8" id="KW-1185">Reference proteome</keyword>
<evidence type="ECO:0000256" key="4">
    <source>
        <dbReference type="PROSITE-ProRule" id="PRU00335"/>
    </source>
</evidence>
<dbReference type="PANTHER" id="PTHR30055">
    <property type="entry name" value="HTH-TYPE TRANSCRIPTIONAL REGULATOR RUTR"/>
    <property type="match status" value="1"/>
</dbReference>
<sequence length="203" mass="23246">MSKTLSSADTVPVEGLRERKRRETRQRIADAGWRLFLANGYEGTTLDVIAAEAGISRRTFFSYFKSKDDIILFRQDANWAGLYADLLKVSPDVRPLDAVRDVMVKHVARYPTEQMTAIDKVMRSSESLLARKQTYYAEQEQALFNTLCEVWRQPERRTALRMVAIVAIGAARLTTQTWHSQTGQRKPMAKVLRDAFDSLRSEL</sequence>
<dbReference type="InterPro" id="IPR023772">
    <property type="entry name" value="DNA-bd_HTH_TetR-type_CS"/>
</dbReference>
<feature type="region of interest" description="Disordered" evidence="5">
    <location>
        <begin position="1"/>
        <end position="20"/>
    </location>
</feature>
<accession>A0A172YE92</accession>
<evidence type="ECO:0000313" key="8">
    <source>
        <dbReference type="Proteomes" id="UP000077875"/>
    </source>
</evidence>
<reference evidence="7 8" key="1">
    <citation type="submission" date="2016-04" db="EMBL/GenBank/DDBJ databases">
        <title>Complete Genome Sequence of Halotalea alkalilenta IHB B 13600.</title>
        <authorList>
            <person name="Swarnkar M.K."/>
            <person name="Sharma A."/>
            <person name="Kaushal K."/>
            <person name="Soni R."/>
            <person name="Rana S."/>
            <person name="Singh A.K."/>
            <person name="Gulati A."/>
        </authorList>
    </citation>
    <scope>NUCLEOTIDE SEQUENCE [LARGE SCALE GENOMIC DNA]</scope>
    <source>
        <strain evidence="7 8">IHB B 13600</strain>
    </source>
</reference>
<keyword evidence="1" id="KW-0805">Transcription regulation</keyword>
<evidence type="ECO:0000256" key="1">
    <source>
        <dbReference type="ARBA" id="ARBA00023015"/>
    </source>
</evidence>
<evidence type="ECO:0000313" key="7">
    <source>
        <dbReference type="EMBL" id="ANF57579.1"/>
    </source>
</evidence>
<dbReference type="InterPro" id="IPR041347">
    <property type="entry name" value="MftR_C"/>
</dbReference>
<dbReference type="InterPro" id="IPR001647">
    <property type="entry name" value="HTH_TetR"/>
</dbReference>
<dbReference type="InterPro" id="IPR009057">
    <property type="entry name" value="Homeodomain-like_sf"/>
</dbReference>
<dbReference type="Gene3D" id="1.10.357.10">
    <property type="entry name" value="Tetracycline Repressor, domain 2"/>
    <property type="match status" value="1"/>
</dbReference>
<feature type="DNA-binding region" description="H-T-H motif" evidence="4">
    <location>
        <begin position="45"/>
        <end position="64"/>
    </location>
</feature>
<dbReference type="Pfam" id="PF17754">
    <property type="entry name" value="TetR_C_14"/>
    <property type="match status" value="1"/>
</dbReference>
<dbReference type="GO" id="GO:0000976">
    <property type="term" value="F:transcription cis-regulatory region binding"/>
    <property type="evidence" value="ECO:0007669"/>
    <property type="project" value="TreeGrafter"/>
</dbReference>
<proteinExistence type="predicted"/>
<dbReference type="RefSeq" id="WP_064122519.1">
    <property type="nucleotide sequence ID" value="NZ_CP015243.1"/>
</dbReference>
<dbReference type="SUPFAM" id="SSF46689">
    <property type="entry name" value="Homeodomain-like"/>
    <property type="match status" value="1"/>
</dbReference>
<dbReference type="Pfam" id="PF00440">
    <property type="entry name" value="TetR_N"/>
    <property type="match status" value="1"/>
</dbReference>
<evidence type="ECO:0000256" key="5">
    <source>
        <dbReference type="SAM" id="MobiDB-lite"/>
    </source>
</evidence>
<dbReference type="PROSITE" id="PS50977">
    <property type="entry name" value="HTH_TETR_2"/>
    <property type="match status" value="1"/>
</dbReference>
<feature type="domain" description="HTH tetR-type" evidence="6">
    <location>
        <begin position="22"/>
        <end position="82"/>
    </location>
</feature>
<dbReference type="PROSITE" id="PS01081">
    <property type="entry name" value="HTH_TETR_1"/>
    <property type="match status" value="1"/>
</dbReference>
<dbReference type="PRINTS" id="PR00455">
    <property type="entry name" value="HTHTETR"/>
</dbReference>
<organism evidence="7 8">
    <name type="scientific">Halotalea alkalilenta</name>
    <dbReference type="NCBI Taxonomy" id="376489"/>
    <lineage>
        <taxon>Bacteria</taxon>
        <taxon>Pseudomonadati</taxon>
        <taxon>Pseudomonadota</taxon>
        <taxon>Gammaproteobacteria</taxon>
        <taxon>Oceanospirillales</taxon>
        <taxon>Halomonadaceae</taxon>
        <taxon>Halotalea</taxon>
    </lineage>
</organism>
<keyword evidence="2 4" id="KW-0238">DNA-binding</keyword>
<dbReference type="InterPro" id="IPR050109">
    <property type="entry name" value="HTH-type_TetR-like_transc_reg"/>
</dbReference>
<evidence type="ECO:0000259" key="6">
    <source>
        <dbReference type="PROSITE" id="PS50977"/>
    </source>
</evidence>
<dbReference type="STRING" id="376489.A5892_08965"/>
<dbReference type="Proteomes" id="UP000077875">
    <property type="component" value="Chromosome"/>
</dbReference>
<dbReference type="AlphaFoldDB" id="A0A172YE92"/>
<dbReference type="EMBL" id="CP015243">
    <property type="protein sequence ID" value="ANF57579.1"/>
    <property type="molecule type" value="Genomic_DNA"/>
</dbReference>